<dbReference type="AlphaFoldDB" id="A0A2H1HVH8"/>
<name>A0A2H1HVH8_BRELN</name>
<dbReference type="GO" id="GO:0032259">
    <property type="term" value="P:methylation"/>
    <property type="evidence" value="ECO:0007669"/>
    <property type="project" value="UniProtKB-KW"/>
</dbReference>
<sequence length="325" mass="33346">MAALRAAGCVFAEDEAAILLETATASAVDSPTVDGPAVDGSAGDGSAGAHAAPRLGELVARRVAGEPLEQIVGWVDFAGLRLNVEPGVFVPRQRTALLATHAVSAVQRMVDSRGNRPETNSRKNGAEAEAGVAAMRPVVLEAFCGVGPVASAVAASVPGVDIHLGDAQAEAVGCAVGNAESCVHTGEFGRAGESVPALEAGTTVTGHVLDCLHGLPDSLHQSISVIAAVPPYVPETAADFLPHEALDFEPSTALFGGHDGLDLVRRLITESLDWLGPDGVLLIELGRGQVAEATGFATERGLAARSHLGEDDHTAVLELRRGHWN</sequence>
<feature type="region of interest" description="Disordered" evidence="1">
    <location>
        <begin position="29"/>
        <end position="49"/>
    </location>
</feature>
<gene>
    <name evidence="2" type="ORF">BLIN9172_00487</name>
</gene>
<dbReference type="GO" id="GO:0102559">
    <property type="term" value="F:peptide chain release factor N(5)-glutamine methyltransferase activity"/>
    <property type="evidence" value="ECO:0007669"/>
    <property type="project" value="UniProtKB-EC"/>
</dbReference>
<evidence type="ECO:0000313" key="3">
    <source>
        <dbReference type="Proteomes" id="UP000234641"/>
    </source>
</evidence>
<reference evidence="2 3" key="1">
    <citation type="submission" date="2017-03" db="EMBL/GenBank/DDBJ databases">
        <authorList>
            <person name="Afonso C.L."/>
            <person name="Miller P.J."/>
            <person name="Scott M.A."/>
            <person name="Spackman E."/>
            <person name="Goraichik I."/>
            <person name="Dimitrov K.M."/>
            <person name="Suarez D.L."/>
            <person name="Swayne D.E."/>
        </authorList>
    </citation>
    <scope>NUCLEOTIDE SEQUENCE [LARGE SCALE GENOMIC DNA]</scope>
    <source>
        <strain evidence="2 3">ATCC 9172</strain>
    </source>
</reference>
<evidence type="ECO:0000256" key="1">
    <source>
        <dbReference type="SAM" id="MobiDB-lite"/>
    </source>
</evidence>
<accession>A0A2H1HVH8</accession>
<dbReference type="EC" id="2.1.1.297" evidence="2"/>
<dbReference type="PANTHER" id="PTHR18895">
    <property type="entry name" value="HEMK METHYLTRANSFERASE"/>
    <property type="match status" value="1"/>
</dbReference>
<dbReference type="Gene3D" id="1.10.8.10">
    <property type="entry name" value="DNA helicase RuvA subunit, C-terminal domain"/>
    <property type="match status" value="1"/>
</dbReference>
<evidence type="ECO:0000313" key="2">
    <source>
        <dbReference type="EMBL" id="SMX66917.1"/>
    </source>
</evidence>
<dbReference type="InterPro" id="IPR050320">
    <property type="entry name" value="N5-glutamine_MTase"/>
</dbReference>
<dbReference type="InterPro" id="IPR029063">
    <property type="entry name" value="SAM-dependent_MTases_sf"/>
</dbReference>
<dbReference type="RefSeq" id="WP_205751015.1">
    <property type="nucleotide sequence ID" value="NZ_FXYY01000002.1"/>
</dbReference>
<proteinExistence type="predicted"/>
<dbReference type="EMBL" id="FXYY01000002">
    <property type="protein sequence ID" value="SMX66917.1"/>
    <property type="molecule type" value="Genomic_DNA"/>
</dbReference>
<dbReference type="PANTHER" id="PTHR18895:SF74">
    <property type="entry name" value="MTRF1L RELEASE FACTOR GLUTAMINE METHYLTRANSFERASE"/>
    <property type="match status" value="1"/>
</dbReference>
<dbReference type="Proteomes" id="UP000234641">
    <property type="component" value="Unassembled WGS sequence"/>
</dbReference>
<organism evidence="2 3">
    <name type="scientific">Brevibacterium linens ATCC 9172</name>
    <dbReference type="NCBI Taxonomy" id="1255617"/>
    <lineage>
        <taxon>Bacteria</taxon>
        <taxon>Bacillati</taxon>
        <taxon>Actinomycetota</taxon>
        <taxon>Actinomycetes</taxon>
        <taxon>Micrococcales</taxon>
        <taxon>Brevibacteriaceae</taxon>
        <taxon>Brevibacterium</taxon>
    </lineage>
</organism>
<protein>
    <submittedName>
        <fullName evidence="2">Release factor glutamine methyltransferase</fullName>
        <ecNumber evidence="2">2.1.1.297</ecNumber>
    </submittedName>
</protein>
<keyword evidence="2" id="KW-0489">Methyltransferase</keyword>
<keyword evidence="2" id="KW-0808">Transferase</keyword>
<dbReference type="SUPFAM" id="SSF53335">
    <property type="entry name" value="S-adenosyl-L-methionine-dependent methyltransferases"/>
    <property type="match status" value="1"/>
</dbReference>
<dbReference type="Gene3D" id="3.40.50.150">
    <property type="entry name" value="Vaccinia Virus protein VP39"/>
    <property type="match status" value="1"/>
</dbReference>